<dbReference type="InterPro" id="IPR006312">
    <property type="entry name" value="TatA/E"/>
</dbReference>
<organism evidence="11 12">
    <name type="scientific">Desulfacinum hydrothermale DSM 13146</name>
    <dbReference type="NCBI Taxonomy" id="1121390"/>
    <lineage>
        <taxon>Bacteria</taxon>
        <taxon>Pseudomonadati</taxon>
        <taxon>Thermodesulfobacteriota</taxon>
        <taxon>Syntrophobacteria</taxon>
        <taxon>Syntrophobacterales</taxon>
        <taxon>Syntrophobacteraceae</taxon>
        <taxon>Desulfacinum</taxon>
    </lineage>
</organism>
<evidence type="ECO:0000256" key="10">
    <source>
        <dbReference type="SAM" id="MobiDB-lite"/>
    </source>
</evidence>
<gene>
    <name evidence="9" type="primary">tatA</name>
    <name evidence="11" type="ORF">SAMN02746041_02025</name>
</gene>
<dbReference type="PANTHER" id="PTHR42982">
    <property type="entry name" value="SEC-INDEPENDENT PROTEIN TRANSLOCASE PROTEIN TATA"/>
    <property type="match status" value="1"/>
</dbReference>
<dbReference type="PANTHER" id="PTHR42982:SF1">
    <property type="entry name" value="SEC-INDEPENDENT PROTEIN TRANSLOCASE PROTEIN TATA"/>
    <property type="match status" value="1"/>
</dbReference>
<feature type="region of interest" description="Disordered" evidence="10">
    <location>
        <begin position="51"/>
        <end position="74"/>
    </location>
</feature>
<dbReference type="OrthoDB" id="9813726at2"/>
<dbReference type="NCBIfam" id="NF011430">
    <property type="entry name" value="PRK14861.1"/>
    <property type="match status" value="1"/>
</dbReference>
<evidence type="ECO:0000313" key="11">
    <source>
        <dbReference type="EMBL" id="SMC24524.1"/>
    </source>
</evidence>
<keyword evidence="7 9" id="KW-0811">Translocation</keyword>
<dbReference type="GO" id="GO:0033281">
    <property type="term" value="C:TAT protein transport complex"/>
    <property type="evidence" value="ECO:0007669"/>
    <property type="project" value="UniProtKB-UniRule"/>
</dbReference>
<evidence type="ECO:0000256" key="3">
    <source>
        <dbReference type="ARBA" id="ARBA00022475"/>
    </source>
</evidence>
<comment type="subcellular location">
    <subcellularLocation>
        <location evidence="1 9">Cell membrane</location>
        <topology evidence="1 9">Single-pass membrane protein</topology>
    </subcellularLocation>
</comment>
<sequence length="74" mass="7743">MIGGIGMPELLVILVIVLIIFGAGKLPEIGAGLGKGIRNFKKATQEAELAGSKSESVEKIETKQESAETDKTTS</sequence>
<keyword evidence="12" id="KW-1185">Reference proteome</keyword>
<dbReference type="GO" id="GO:0008320">
    <property type="term" value="F:protein transmembrane transporter activity"/>
    <property type="evidence" value="ECO:0007669"/>
    <property type="project" value="UniProtKB-UniRule"/>
</dbReference>
<reference evidence="11 12" key="1">
    <citation type="submission" date="2017-04" db="EMBL/GenBank/DDBJ databases">
        <authorList>
            <person name="Afonso C.L."/>
            <person name="Miller P.J."/>
            <person name="Scott M.A."/>
            <person name="Spackman E."/>
            <person name="Goraichik I."/>
            <person name="Dimitrov K.M."/>
            <person name="Suarez D.L."/>
            <person name="Swayne D.E."/>
        </authorList>
    </citation>
    <scope>NUCLEOTIDE SEQUENCE [LARGE SCALE GENOMIC DNA]</scope>
    <source>
        <strain evidence="11 12">DSM 13146</strain>
    </source>
</reference>
<dbReference type="GO" id="GO:0043953">
    <property type="term" value="P:protein transport by the Tat complex"/>
    <property type="evidence" value="ECO:0007669"/>
    <property type="project" value="UniProtKB-UniRule"/>
</dbReference>
<accession>A0A1W1XL39</accession>
<dbReference type="NCBIfam" id="TIGR01411">
    <property type="entry name" value="tatAE"/>
    <property type="match status" value="1"/>
</dbReference>
<keyword evidence="3 9" id="KW-1003">Cell membrane</keyword>
<keyword evidence="4 9" id="KW-0812">Transmembrane</keyword>
<evidence type="ECO:0000256" key="9">
    <source>
        <dbReference type="HAMAP-Rule" id="MF_00236"/>
    </source>
</evidence>
<keyword evidence="2 9" id="KW-0813">Transport</keyword>
<keyword evidence="8 9" id="KW-0472">Membrane</keyword>
<dbReference type="HAMAP" id="MF_00236">
    <property type="entry name" value="TatA_E"/>
    <property type="match status" value="1"/>
</dbReference>
<evidence type="ECO:0000256" key="7">
    <source>
        <dbReference type="ARBA" id="ARBA00023010"/>
    </source>
</evidence>
<dbReference type="InterPro" id="IPR003369">
    <property type="entry name" value="TatA/B/E"/>
</dbReference>
<comment type="subunit">
    <text evidence="9">Forms a complex with TatC.</text>
</comment>
<keyword evidence="6 9" id="KW-1133">Transmembrane helix</keyword>
<proteinExistence type="inferred from homology"/>
<evidence type="ECO:0000313" key="12">
    <source>
        <dbReference type="Proteomes" id="UP000192783"/>
    </source>
</evidence>
<dbReference type="Pfam" id="PF02416">
    <property type="entry name" value="TatA_B_E"/>
    <property type="match status" value="1"/>
</dbReference>
<keyword evidence="5 9" id="KW-0653">Protein transport</keyword>
<comment type="similarity">
    <text evidence="9">Belongs to the TatA/E family.</text>
</comment>
<dbReference type="RefSeq" id="WP_084057760.1">
    <property type="nucleotide sequence ID" value="NZ_FWXF01000010.1"/>
</dbReference>
<dbReference type="Gene3D" id="1.20.5.3310">
    <property type="match status" value="1"/>
</dbReference>
<protein>
    <recommendedName>
        <fullName evidence="9">Sec-independent protein translocase protein TatA</fullName>
    </recommendedName>
</protein>
<comment type="function">
    <text evidence="9">Part of the twin-arginine translocation (Tat) system that transports large folded proteins containing a characteristic twin-arginine motif in their signal peptide across membranes. TatA could form the protein-conducting channel of the Tat system.</text>
</comment>
<name>A0A1W1XL39_9BACT</name>
<evidence type="ECO:0000256" key="4">
    <source>
        <dbReference type="ARBA" id="ARBA00022692"/>
    </source>
</evidence>
<evidence type="ECO:0000256" key="8">
    <source>
        <dbReference type="ARBA" id="ARBA00023136"/>
    </source>
</evidence>
<evidence type="ECO:0000256" key="2">
    <source>
        <dbReference type="ARBA" id="ARBA00022448"/>
    </source>
</evidence>
<feature type="compositionally biased region" description="Basic and acidic residues" evidence="10">
    <location>
        <begin position="55"/>
        <end position="74"/>
    </location>
</feature>
<dbReference type="Proteomes" id="UP000192783">
    <property type="component" value="Unassembled WGS sequence"/>
</dbReference>
<dbReference type="EMBL" id="FWXF01000010">
    <property type="protein sequence ID" value="SMC24524.1"/>
    <property type="molecule type" value="Genomic_DNA"/>
</dbReference>
<evidence type="ECO:0000256" key="6">
    <source>
        <dbReference type="ARBA" id="ARBA00022989"/>
    </source>
</evidence>
<dbReference type="AlphaFoldDB" id="A0A1W1XL39"/>
<evidence type="ECO:0000256" key="5">
    <source>
        <dbReference type="ARBA" id="ARBA00022927"/>
    </source>
</evidence>
<dbReference type="STRING" id="1121390.SAMN02746041_02025"/>
<evidence type="ECO:0000256" key="1">
    <source>
        <dbReference type="ARBA" id="ARBA00004162"/>
    </source>
</evidence>